<sequence>MLRRAARSASIRRLVASRNCSERSSIEEKKGPKHEVAKLVASMERDPELIRAVVAGISPESRRRLVVTGGAFEWFGEESVASEMARADAGQDRVICPKDFDNWFEEALRRKAASHQRGDRGDSAQPADTSVPLGNSSHAVPLSALLLVALEAGLPFVGFGFLDNAMMILAGDAIDRTIGLYLNCSVMASAAMGNIVSGCLGMQVHGFVEKIVQRLNLPIPPLSDEQRRSQRVFMAGHVGGTIGVATGLSLGLLPLLFIADEDEKSDLRAFQQIDKDGNGLLSESEFAAALREAGVPSASESLSAVMARYASTHGDRWTPQEFHQYCQDVRDAHRRSKAAS</sequence>
<dbReference type="SUPFAM" id="SSF47473">
    <property type="entry name" value="EF-hand"/>
    <property type="match status" value="1"/>
</dbReference>
<dbReference type="EMBL" id="HBGF01050500">
    <property type="protein sequence ID" value="CAD9152884.1"/>
    <property type="molecule type" value="Transcribed_RNA"/>
</dbReference>
<dbReference type="PROSITE" id="PS50222">
    <property type="entry name" value="EF_HAND_2"/>
    <property type="match status" value="1"/>
</dbReference>
<reference evidence="4" key="1">
    <citation type="submission" date="2021-01" db="EMBL/GenBank/DDBJ databases">
        <authorList>
            <person name="Corre E."/>
            <person name="Pelletier E."/>
            <person name="Niang G."/>
            <person name="Scheremetjew M."/>
            <person name="Finn R."/>
            <person name="Kale V."/>
            <person name="Holt S."/>
            <person name="Cochrane G."/>
            <person name="Meng A."/>
            <person name="Brown T."/>
            <person name="Cohen L."/>
        </authorList>
    </citation>
    <scope>NUCLEOTIDE SEQUENCE</scope>
    <source>
        <strain evidence="4">CCAP 1951/1</strain>
    </source>
</reference>
<name>A0A7S1QZX2_NEODS</name>
<protein>
    <recommendedName>
        <fullName evidence="3">EF-hand domain-containing protein</fullName>
    </recommendedName>
</protein>
<feature type="domain" description="EF-hand" evidence="3">
    <location>
        <begin position="261"/>
        <end position="296"/>
    </location>
</feature>
<evidence type="ECO:0000256" key="1">
    <source>
        <dbReference type="ARBA" id="ARBA00022837"/>
    </source>
</evidence>
<dbReference type="Gene3D" id="1.10.238.10">
    <property type="entry name" value="EF-hand"/>
    <property type="match status" value="1"/>
</dbReference>
<keyword evidence="2" id="KW-0812">Transmembrane</keyword>
<evidence type="ECO:0000256" key="2">
    <source>
        <dbReference type="SAM" id="Phobius"/>
    </source>
</evidence>
<dbReference type="InterPro" id="IPR002048">
    <property type="entry name" value="EF_hand_dom"/>
</dbReference>
<evidence type="ECO:0000313" key="4">
    <source>
        <dbReference type="EMBL" id="CAD9152884.1"/>
    </source>
</evidence>
<dbReference type="PANTHER" id="PTHR21706">
    <property type="entry name" value="TRANSMEMBRANE PROTEIN 65"/>
    <property type="match status" value="1"/>
</dbReference>
<dbReference type="GO" id="GO:0005739">
    <property type="term" value="C:mitochondrion"/>
    <property type="evidence" value="ECO:0007669"/>
    <property type="project" value="TreeGrafter"/>
</dbReference>
<dbReference type="InterPro" id="IPR011992">
    <property type="entry name" value="EF-hand-dom_pair"/>
</dbReference>
<feature type="transmembrane region" description="Helical" evidence="2">
    <location>
        <begin position="232"/>
        <end position="258"/>
    </location>
</feature>
<dbReference type="GO" id="GO:0005509">
    <property type="term" value="F:calcium ion binding"/>
    <property type="evidence" value="ECO:0007669"/>
    <property type="project" value="InterPro"/>
</dbReference>
<gene>
    <name evidence="4" type="ORF">NDES1114_LOCUS33824</name>
</gene>
<proteinExistence type="predicted"/>
<dbReference type="Pfam" id="PF10507">
    <property type="entry name" value="TMEM65"/>
    <property type="match status" value="1"/>
</dbReference>
<dbReference type="InterPro" id="IPR019537">
    <property type="entry name" value="TMEM65"/>
</dbReference>
<keyword evidence="1" id="KW-0106">Calcium</keyword>
<keyword evidence="2" id="KW-1133">Transmembrane helix</keyword>
<keyword evidence="2" id="KW-0472">Membrane</keyword>
<dbReference type="PROSITE" id="PS00018">
    <property type="entry name" value="EF_HAND_1"/>
    <property type="match status" value="1"/>
</dbReference>
<evidence type="ECO:0000259" key="3">
    <source>
        <dbReference type="PROSITE" id="PS50222"/>
    </source>
</evidence>
<dbReference type="InterPro" id="IPR018247">
    <property type="entry name" value="EF_Hand_1_Ca_BS"/>
</dbReference>
<dbReference type="AlphaFoldDB" id="A0A7S1QZX2"/>
<organism evidence="4">
    <name type="scientific">Neobodo designis</name>
    <name type="common">Flagellated protozoan</name>
    <name type="synonym">Bodo designis</name>
    <dbReference type="NCBI Taxonomy" id="312471"/>
    <lineage>
        <taxon>Eukaryota</taxon>
        <taxon>Discoba</taxon>
        <taxon>Euglenozoa</taxon>
        <taxon>Kinetoplastea</taxon>
        <taxon>Metakinetoplastina</taxon>
        <taxon>Neobodonida</taxon>
        <taxon>Neobodo</taxon>
    </lineage>
</organism>
<accession>A0A7S1QZX2</accession>
<dbReference type="PANTHER" id="PTHR21706:SF13">
    <property type="entry name" value="TRANSMEMBRANE PROTEIN 65"/>
    <property type="match status" value="1"/>
</dbReference>
<dbReference type="Pfam" id="PF13405">
    <property type="entry name" value="EF-hand_6"/>
    <property type="match status" value="1"/>
</dbReference>